<proteinExistence type="predicted"/>
<dbReference type="Gene3D" id="1.10.10.10">
    <property type="entry name" value="Winged helix-like DNA-binding domain superfamily/Winged helix DNA-binding domain"/>
    <property type="match status" value="1"/>
</dbReference>
<dbReference type="PANTHER" id="PTHR33164:SF43">
    <property type="entry name" value="HTH-TYPE TRANSCRIPTIONAL REPRESSOR YETL"/>
    <property type="match status" value="1"/>
</dbReference>
<dbReference type="EMBL" id="CP033905">
    <property type="protein sequence ID" value="AZR06334.1"/>
    <property type="molecule type" value="Genomic_DNA"/>
</dbReference>
<evidence type="ECO:0000313" key="1">
    <source>
        <dbReference type="EMBL" id="AZR06334.1"/>
    </source>
</evidence>
<dbReference type="PANTHER" id="PTHR33164">
    <property type="entry name" value="TRANSCRIPTIONAL REGULATOR, MARR FAMILY"/>
    <property type="match status" value="1"/>
</dbReference>
<gene>
    <name evidence="1" type="ORF">EBQ10_02860</name>
</gene>
<dbReference type="PROSITE" id="PS50995">
    <property type="entry name" value="HTH_MARR_2"/>
    <property type="match status" value="1"/>
</dbReference>
<dbReference type="InterPro" id="IPR036388">
    <property type="entry name" value="WH-like_DNA-bd_sf"/>
</dbReference>
<dbReference type="AlphaFoldDB" id="A0A380MB54"/>
<dbReference type="Pfam" id="PF12802">
    <property type="entry name" value="MarR_2"/>
    <property type="match status" value="1"/>
</dbReference>
<protein>
    <submittedName>
        <fullName evidence="1">MarR family transcriptional regulator</fullName>
    </submittedName>
</protein>
<dbReference type="SMART" id="SM00347">
    <property type="entry name" value="HTH_MARR"/>
    <property type="match status" value="1"/>
</dbReference>
<dbReference type="GO" id="GO:0006950">
    <property type="term" value="P:response to stress"/>
    <property type="evidence" value="ECO:0007669"/>
    <property type="project" value="TreeGrafter"/>
</dbReference>
<dbReference type="InterPro" id="IPR039422">
    <property type="entry name" value="MarR/SlyA-like"/>
</dbReference>
<dbReference type="Proteomes" id="UP000275951">
    <property type="component" value="Chromosome"/>
</dbReference>
<dbReference type="GO" id="GO:0003700">
    <property type="term" value="F:DNA-binding transcription factor activity"/>
    <property type="evidence" value="ECO:0007669"/>
    <property type="project" value="InterPro"/>
</dbReference>
<evidence type="ECO:0000313" key="2">
    <source>
        <dbReference type="Proteomes" id="UP000275951"/>
    </source>
</evidence>
<dbReference type="InterPro" id="IPR000835">
    <property type="entry name" value="HTH_MarR-typ"/>
</dbReference>
<name>A0A380MB54_9ACTO</name>
<dbReference type="RefSeq" id="WP_108726809.1">
    <property type="nucleotide sequence ID" value="NZ_CP029001.1"/>
</dbReference>
<organism evidence="1 2">
    <name type="scientific">Trueperella pyogenes</name>
    <dbReference type="NCBI Taxonomy" id="1661"/>
    <lineage>
        <taxon>Bacteria</taxon>
        <taxon>Bacillati</taxon>
        <taxon>Actinomycetota</taxon>
        <taxon>Actinomycetes</taxon>
        <taxon>Actinomycetales</taxon>
        <taxon>Actinomycetaceae</taxon>
        <taxon>Trueperella</taxon>
    </lineage>
</organism>
<dbReference type="InterPro" id="IPR036390">
    <property type="entry name" value="WH_DNA-bd_sf"/>
</dbReference>
<dbReference type="PRINTS" id="PR00598">
    <property type="entry name" value="HTHMARR"/>
</dbReference>
<reference evidence="1 2" key="1">
    <citation type="submission" date="2018-11" db="EMBL/GenBank/DDBJ databases">
        <title>Multidrug-resistant genes are associated with an 42-kb island TGI1 carrying a complex class 1 integron in a Trueperella pyogenes.</title>
        <authorList>
            <person name="Dong W."/>
        </authorList>
    </citation>
    <scope>NUCLEOTIDE SEQUENCE [LARGE SCALE GENOMIC DNA]</scope>
    <source>
        <strain evidence="1 2">TP4</strain>
    </source>
</reference>
<dbReference type="SUPFAM" id="SSF46785">
    <property type="entry name" value="Winged helix' DNA-binding domain"/>
    <property type="match status" value="1"/>
</dbReference>
<accession>A0A380MB54</accession>
<sequence>MDVRSILMHLQCELVAERAPVNPLGVSWLQYDVLLQLDREHRMLPSDLSIIMGISRTKLSKALKSLKVMGYVRQTPSESDGRELHTSITESGRQLLEDISLQHTSLYETAIKSMKKDELEEFARLSDKLSAGLKQQRIARHE</sequence>